<feature type="compositionally biased region" description="Polar residues" evidence="5">
    <location>
        <begin position="672"/>
        <end position="682"/>
    </location>
</feature>
<feature type="region of interest" description="Disordered" evidence="5">
    <location>
        <begin position="629"/>
        <end position="682"/>
    </location>
</feature>
<proteinExistence type="predicted"/>
<feature type="repeat" description="ANK" evidence="3">
    <location>
        <begin position="317"/>
        <end position="349"/>
    </location>
</feature>
<comment type="caution">
    <text evidence="7">The sequence shown here is derived from an EMBL/GenBank/DDBJ whole genome shotgun (WGS) entry which is preliminary data.</text>
</comment>
<dbReference type="InterPro" id="IPR036770">
    <property type="entry name" value="Ankyrin_rpt-contain_sf"/>
</dbReference>
<feature type="domain" description="HTH APSES-type" evidence="6">
    <location>
        <begin position="9"/>
        <end position="119"/>
    </location>
</feature>
<organism evidence="7 8">
    <name type="scientific">Smittium simulii</name>
    <dbReference type="NCBI Taxonomy" id="133385"/>
    <lineage>
        <taxon>Eukaryota</taxon>
        <taxon>Fungi</taxon>
        <taxon>Fungi incertae sedis</taxon>
        <taxon>Zoopagomycota</taxon>
        <taxon>Kickxellomycotina</taxon>
        <taxon>Harpellomycetes</taxon>
        <taxon>Harpellales</taxon>
        <taxon>Legeriomycetaceae</taxon>
        <taxon>Smittium</taxon>
    </lineage>
</organism>
<evidence type="ECO:0000313" key="8">
    <source>
        <dbReference type="Proteomes" id="UP000245383"/>
    </source>
</evidence>
<evidence type="ECO:0000256" key="2">
    <source>
        <dbReference type="ARBA" id="ARBA00023043"/>
    </source>
</evidence>
<evidence type="ECO:0000256" key="4">
    <source>
        <dbReference type="SAM" id="Coils"/>
    </source>
</evidence>
<keyword evidence="1" id="KW-0677">Repeat</keyword>
<dbReference type="SUPFAM" id="SSF54616">
    <property type="entry name" value="DNA-binding domain of Mlu1-box binding protein MBP1"/>
    <property type="match status" value="1"/>
</dbReference>
<feature type="compositionally biased region" description="Polar residues" evidence="5">
    <location>
        <begin position="488"/>
        <end position="533"/>
    </location>
</feature>
<dbReference type="PROSITE" id="PS50088">
    <property type="entry name" value="ANK_REPEAT"/>
    <property type="match status" value="2"/>
</dbReference>
<dbReference type="PANTHER" id="PTHR43828:SF3">
    <property type="entry name" value="CHROMO DOMAIN-CONTAINING PROTEIN"/>
    <property type="match status" value="1"/>
</dbReference>
<dbReference type="PROSITE" id="PS50297">
    <property type="entry name" value="ANK_REP_REGION"/>
    <property type="match status" value="2"/>
</dbReference>
<feature type="compositionally biased region" description="Polar residues" evidence="5">
    <location>
        <begin position="151"/>
        <end position="165"/>
    </location>
</feature>
<gene>
    <name evidence="7" type="ORF">BB561_000122</name>
</gene>
<keyword evidence="4" id="KW-0175">Coiled coil</keyword>
<feature type="region of interest" description="Disordered" evidence="5">
    <location>
        <begin position="478"/>
        <end position="533"/>
    </location>
</feature>
<dbReference type="GO" id="GO:0001228">
    <property type="term" value="F:DNA-binding transcription activator activity, RNA polymerase II-specific"/>
    <property type="evidence" value="ECO:0007669"/>
    <property type="project" value="UniProtKB-ARBA"/>
</dbReference>
<dbReference type="InterPro" id="IPR002110">
    <property type="entry name" value="Ankyrin_rpt"/>
</dbReference>
<feature type="compositionally biased region" description="Polar residues" evidence="5">
    <location>
        <begin position="634"/>
        <end position="654"/>
    </location>
</feature>
<reference evidence="7 8" key="1">
    <citation type="journal article" date="2018" name="MBio">
        <title>Comparative Genomics Reveals the Core Gene Toolbox for the Fungus-Insect Symbiosis.</title>
        <authorList>
            <person name="Wang Y."/>
            <person name="Stata M."/>
            <person name="Wang W."/>
            <person name="Stajich J.E."/>
            <person name="White M.M."/>
            <person name="Moncalvo J.M."/>
        </authorList>
    </citation>
    <scope>NUCLEOTIDE SEQUENCE [LARGE SCALE GENOMIC DNA]</scope>
    <source>
        <strain evidence="7 8">SWE-8-4</strain>
    </source>
</reference>
<dbReference type="SMART" id="SM01252">
    <property type="entry name" value="KilA-N"/>
    <property type="match status" value="1"/>
</dbReference>
<dbReference type="InterPro" id="IPR003163">
    <property type="entry name" value="Tscrpt_reg_HTH_APSES-type"/>
</dbReference>
<evidence type="ECO:0000256" key="3">
    <source>
        <dbReference type="PROSITE-ProRule" id="PRU00023"/>
    </source>
</evidence>
<dbReference type="AlphaFoldDB" id="A0A2T9Z0P8"/>
<feature type="region of interest" description="Disordered" evidence="5">
    <location>
        <begin position="148"/>
        <end position="168"/>
    </location>
</feature>
<evidence type="ECO:0000313" key="7">
    <source>
        <dbReference type="EMBL" id="PVU98126.1"/>
    </source>
</evidence>
<dbReference type="Pfam" id="PF00023">
    <property type="entry name" value="Ank"/>
    <property type="match status" value="1"/>
</dbReference>
<accession>A0A2T9Z0P8</accession>
<dbReference type="GO" id="GO:0030907">
    <property type="term" value="C:MBF transcription complex"/>
    <property type="evidence" value="ECO:0007669"/>
    <property type="project" value="TreeGrafter"/>
</dbReference>
<feature type="repeat" description="ANK" evidence="3">
    <location>
        <begin position="551"/>
        <end position="583"/>
    </location>
</feature>
<name>A0A2T9Z0P8_9FUNG</name>
<dbReference type="Gene3D" id="1.25.40.20">
    <property type="entry name" value="Ankyrin repeat-containing domain"/>
    <property type="match status" value="1"/>
</dbReference>
<dbReference type="GO" id="GO:0003677">
    <property type="term" value="F:DNA binding"/>
    <property type="evidence" value="ECO:0007669"/>
    <property type="project" value="InterPro"/>
</dbReference>
<dbReference type="PANTHER" id="PTHR43828">
    <property type="entry name" value="ASPARAGINASE"/>
    <property type="match status" value="1"/>
</dbReference>
<dbReference type="STRING" id="133385.A0A2T9Z0P8"/>
<evidence type="ECO:0000256" key="1">
    <source>
        <dbReference type="ARBA" id="ARBA00022737"/>
    </source>
</evidence>
<dbReference type="InterPro" id="IPR036887">
    <property type="entry name" value="HTH_APSES_sf"/>
</dbReference>
<dbReference type="SMART" id="SM00248">
    <property type="entry name" value="ANK"/>
    <property type="match status" value="2"/>
</dbReference>
<dbReference type="Pfam" id="PF04383">
    <property type="entry name" value="KilA-N"/>
    <property type="match status" value="1"/>
</dbReference>
<dbReference type="Gene3D" id="3.10.260.10">
    <property type="entry name" value="Transcription regulator HTH, APSES-type DNA-binding domain"/>
    <property type="match status" value="1"/>
</dbReference>
<dbReference type="InterPro" id="IPR018004">
    <property type="entry name" value="KilA/APSES_HTH"/>
</dbReference>
<dbReference type="EMBL" id="MBFR01000003">
    <property type="protein sequence ID" value="PVU98126.1"/>
    <property type="molecule type" value="Genomic_DNA"/>
</dbReference>
<dbReference type="SUPFAM" id="SSF48403">
    <property type="entry name" value="Ankyrin repeat"/>
    <property type="match status" value="1"/>
</dbReference>
<sequence length="1104" mass="124318">MTDANNSRVYSAVYSSVPVYEMICRGIAVMKRSKDSWLNATQILKVAGIDKGRRTKILEREVLGNEHEKVQGGYGKYQGTWVPYDRGLQLCKQFNVIEQLKPIIEHSPKMSENGEDQTPTKAQLKQKLIHEQKNPFKRNILINSKKKKELPNSSQMIPPGINSSGKRPRDQVIDFNLESTPVNNNLTAQNFKYNSNNLSSQFFHPYNTQTNQNISSNLNYITTQKENFFSQKSLNPSTPTTGASRVDTPTTLSTVVNHSHQGNIYSSEDLDYDKKLLISLFMNEDPSYIPEWLSKSKSDTEYTHYVPKSLNIVIDDEGNTAVHWAAALARIEALDLLLLRGADATVLNYHGESTLSKAVKVLNNYENQVFPDLLELLHDGIPLTDKKNRSVLHHIVLCARIEGHYQASIYYMECLLGWVSRLSNGFVVEPESYSAFDTPLHNKLLTSCSSSQNSVSESKTSTIGNDLSKTLYQDLNIPRNNDRYDSGSHLSENNTVSPLNEDSKLTGHSSLLTPRSQSQQINGCTQVSSESKMSQMKNDDILLFLNLQDENGDTALNIATQDNDRALIQLLHSAGASFDIANCAGIKSSDLYDFSLNLRPTSASNADQKYQVGGGSDFIKRSRRSLNSSNLNSFNANDMNKNPSLHSSAPSTTHTNRDPHDLFISPTKKPSKINNNLENSSVPHNFKTQMLEENHADLRSSRNLAPNLELVSKGSPRNLSSSLPNIAEILKNSSNLDKNSSRSEDNQDSNINLKDTNFILSLDNIGSNQGKNILNVIRDLMDDLEREFKKQLLQKQEKHANLVQQLKSTVNELSSARETISEMSFKLNQMEKLDNDKSHLSRTLENLNSDERYKTCKDNNNLISDTNSNEMSQHTSYLESNLVEGLIQVLLDTAGKLSKENMSPNILNSGFCSSTEHETFDLTKKYVANIKRKMLNHTNEHRISNAIEEFIDQICVRNSHIFNYVSSMKSHYESKNSYFKNALSNLLEISESDIELWLQKIMIAVESRMKGGEGASTVLSEDFKDEINNIMSKSSFATETNSVMNYKKFTVKSENDADTFVDSSVSHSRISENFNDRESFFIAENHEKFSFIDKDNQKTPKSAN</sequence>
<dbReference type="FunFam" id="3.10.260.10:FF:000001">
    <property type="entry name" value="APSES transcription factor (MbpA)"/>
    <property type="match status" value="1"/>
</dbReference>
<protein>
    <recommendedName>
        <fullName evidence="6">HTH APSES-type domain-containing protein</fullName>
    </recommendedName>
</protein>
<dbReference type="PROSITE" id="PS51299">
    <property type="entry name" value="HTH_APSES"/>
    <property type="match status" value="1"/>
</dbReference>
<dbReference type="OrthoDB" id="6718656at2759"/>
<dbReference type="InterPro" id="IPR051642">
    <property type="entry name" value="SWI6-like"/>
</dbReference>
<evidence type="ECO:0000256" key="5">
    <source>
        <dbReference type="SAM" id="MobiDB-lite"/>
    </source>
</evidence>
<dbReference type="Proteomes" id="UP000245383">
    <property type="component" value="Unassembled WGS sequence"/>
</dbReference>
<evidence type="ECO:0000259" key="6">
    <source>
        <dbReference type="PROSITE" id="PS51299"/>
    </source>
</evidence>
<keyword evidence="8" id="KW-1185">Reference proteome</keyword>
<keyword evidence="2 3" id="KW-0040">ANK repeat</keyword>
<feature type="coiled-coil region" evidence="4">
    <location>
        <begin position="774"/>
        <end position="801"/>
    </location>
</feature>
<dbReference type="GO" id="GO:0033309">
    <property type="term" value="C:SBF transcription complex"/>
    <property type="evidence" value="ECO:0007669"/>
    <property type="project" value="TreeGrafter"/>
</dbReference>